<evidence type="ECO:0000256" key="13">
    <source>
        <dbReference type="PIRSR" id="PIRSR000724-2"/>
    </source>
</evidence>
<dbReference type="PRINTS" id="PR00477">
    <property type="entry name" value="PHGLYCKINASE"/>
</dbReference>
<dbReference type="PANTHER" id="PTHR11406:SF23">
    <property type="entry name" value="PHOSPHOGLYCERATE KINASE 1, CHLOROPLASTIC-RELATED"/>
    <property type="match status" value="1"/>
</dbReference>
<evidence type="ECO:0000256" key="5">
    <source>
        <dbReference type="ARBA" id="ARBA00013061"/>
    </source>
</evidence>
<feature type="binding site" evidence="12">
    <location>
        <position position="119"/>
    </location>
    <ligand>
        <name>(2R)-3-phosphoglycerate</name>
        <dbReference type="ChEBI" id="CHEBI:58272"/>
    </ligand>
</feature>
<evidence type="ECO:0000256" key="7">
    <source>
        <dbReference type="ARBA" id="ARBA00022679"/>
    </source>
</evidence>
<dbReference type="GO" id="GO:0004618">
    <property type="term" value="F:phosphoglycerate kinase activity"/>
    <property type="evidence" value="ECO:0007669"/>
    <property type="project" value="UniProtKB-UniRule"/>
</dbReference>
<feature type="binding site" evidence="11 13">
    <location>
        <position position="324"/>
    </location>
    <ligand>
        <name>ATP</name>
        <dbReference type="ChEBI" id="CHEBI:30616"/>
    </ligand>
</feature>
<comment type="similarity">
    <text evidence="3 11 14">Belongs to the phosphoglycerate kinase family.</text>
</comment>
<evidence type="ECO:0000256" key="3">
    <source>
        <dbReference type="ARBA" id="ARBA00008982"/>
    </source>
</evidence>
<feature type="binding site" evidence="12">
    <location>
        <position position="37"/>
    </location>
    <ligand>
        <name>(2R)-3-phosphoglycerate</name>
        <dbReference type="ChEBI" id="CHEBI:58272"/>
    </ligand>
</feature>
<keyword evidence="9 11" id="KW-0418">Kinase</keyword>
<reference evidence="15 16" key="1">
    <citation type="submission" date="2018-05" db="EMBL/GenBank/DDBJ databases">
        <title>A metagenomic window into the 2 km-deep terrestrial subsurface aquifer revealed taxonomically and functionally diverse microbial community comprising novel uncultured bacterial lineages.</title>
        <authorList>
            <person name="Kadnikov V.V."/>
            <person name="Mardanov A.V."/>
            <person name="Beletsky A.V."/>
            <person name="Banks D."/>
            <person name="Pimenov N.V."/>
            <person name="Frank Y.A."/>
            <person name="Karnachuk O.V."/>
            <person name="Ravin N.V."/>
        </authorList>
    </citation>
    <scope>NUCLEOTIDE SEQUENCE [LARGE SCALE GENOMIC DNA]</scope>
    <source>
        <strain evidence="15">BY5</strain>
    </source>
</reference>
<dbReference type="PANTHER" id="PTHR11406">
    <property type="entry name" value="PHOSPHOGLYCERATE KINASE"/>
    <property type="match status" value="1"/>
</dbReference>
<dbReference type="AlphaFoldDB" id="A0A367ZUK7"/>
<feature type="binding site" evidence="11 13">
    <location>
        <position position="202"/>
    </location>
    <ligand>
        <name>ATP</name>
        <dbReference type="ChEBI" id="CHEBI:30616"/>
    </ligand>
</feature>
<dbReference type="EC" id="2.7.2.3" evidence="5 11"/>
<comment type="caution">
    <text evidence="15">The sequence shown here is derived from an EMBL/GenBank/DDBJ whole genome shotgun (WGS) entry which is preliminary data.</text>
</comment>
<dbReference type="FunFam" id="3.40.50.1260:FF:000003">
    <property type="entry name" value="Phosphoglycerate kinase"/>
    <property type="match status" value="1"/>
</dbReference>
<dbReference type="InterPro" id="IPR001576">
    <property type="entry name" value="Phosphoglycerate_kinase"/>
</dbReference>
<feature type="binding site" evidence="11 12">
    <location>
        <begin position="20"/>
        <end position="22"/>
    </location>
    <ligand>
        <name>substrate</name>
    </ligand>
</feature>
<evidence type="ECO:0000256" key="8">
    <source>
        <dbReference type="ARBA" id="ARBA00022741"/>
    </source>
</evidence>
<keyword evidence="7 11" id="KW-0808">Transferase</keyword>
<comment type="subcellular location">
    <subcellularLocation>
        <location evidence="11">Cytoplasm</location>
    </subcellularLocation>
</comment>
<dbReference type="GO" id="GO:0006094">
    <property type="term" value="P:gluconeogenesis"/>
    <property type="evidence" value="ECO:0007669"/>
    <property type="project" value="TreeGrafter"/>
</dbReference>
<protein>
    <recommendedName>
        <fullName evidence="6 11">Phosphoglycerate kinase</fullName>
        <ecNumber evidence="5 11">2.7.2.3</ecNumber>
    </recommendedName>
</protein>
<name>A0A367ZUK7_9BACT</name>
<dbReference type="PROSITE" id="PS00111">
    <property type="entry name" value="PGLYCERATE_KINASE"/>
    <property type="match status" value="1"/>
</dbReference>
<evidence type="ECO:0000256" key="1">
    <source>
        <dbReference type="ARBA" id="ARBA00000642"/>
    </source>
</evidence>
<evidence type="ECO:0000256" key="11">
    <source>
        <dbReference type="HAMAP-Rule" id="MF_00145"/>
    </source>
</evidence>
<dbReference type="GO" id="GO:0005829">
    <property type="term" value="C:cytosol"/>
    <property type="evidence" value="ECO:0007669"/>
    <property type="project" value="TreeGrafter"/>
</dbReference>
<keyword evidence="11" id="KW-0324">Glycolysis</keyword>
<gene>
    <name evidence="11" type="primary">pgk</name>
    <name evidence="15" type="ORF">OZSIB_2398</name>
</gene>
<evidence type="ECO:0000256" key="2">
    <source>
        <dbReference type="ARBA" id="ARBA00004838"/>
    </source>
</evidence>
<feature type="binding site" evidence="11">
    <location>
        <position position="152"/>
    </location>
    <ligand>
        <name>substrate</name>
    </ligand>
</feature>
<comment type="subunit">
    <text evidence="4 11">Monomer.</text>
</comment>
<dbReference type="HAMAP" id="MF_00145">
    <property type="entry name" value="Phosphoglyc_kinase"/>
    <property type="match status" value="1"/>
</dbReference>
<proteinExistence type="inferred from homology"/>
<feature type="binding site" evidence="11 12">
    <location>
        <begin position="60"/>
        <end position="63"/>
    </location>
    <ligand>
        <name>substrate</name>
    </ligand>
</feature>
<evidence type="ECO:0000256" key="14">
    <source>
        <dbReference type="RuleBase" id="RU000532"/>
    </source>
</evidence>
<feature type="binding site" evidence="12">
    <location>
        <position position="152"/>
    </location>
    <ligand>
        <name>(2R)-3-phosphoglycerate</name>
        <dbReference type="ChEBI" id="CHEBI:58272"/>
    </ligand>
</feature>
<evidence type="ECO:0000256" key="4">
    <source>
        <dbReference type="ARBA" id="ARBA00011245"/>
    </source>
</evidence>
<keyword evidence="8 11" id="KW-0547">Nucleotide-binding</keyword>
<dbReference type="SUPFAM" id="SSF53748">
    <property type="entry name" value="Phosphoglycerate kinase"/>
    <property type="match status" value="1"/>
</dbReference>
<dbReference type="PIRSF" id="PIRSF000724">
    <property type="entry name" value="Pgk"/>
    <property type="match status" value="1"/>
</dbReference>
<feature type="binding site" evidence="11 13">
    <location>
        <position position="293"/>
    </location>
    <ligand>
        <name>ATP</name>
        <dbReference type="ChEBI" id="CHEBI:30616"/>
    </ligand>
</feature>
<comment type="pathway">
    <text evidence="2 11">Carbohydrate degradation; glycolysis; pyruvate from D-glyceraldehyde 3-phosphate: step 2/5.</text>
</comment>
<dbReference type="InterPro" id="IPR015824">
    <property type="entry name" value="Phosphoglycerate_kinase_N"/>
</dbReference>
<dbReference type="GO" id="GO:0006096">
    <property type="term" value="P:glycolytic process"/>
    <property type="evidence" value="ECO:0007669"/>
    <property type="project" value="UniProtKB-UniRule"/>
</dbReference>
<evidence type="ECO:0000256" key="12">
    <source>
        <dbReference type="PIRSR" id="PIRSR000724-1"/>
    </source>
</evidence>
<dbReference type="CDD" id="cd00318">
    <property type="entry name" value="Phosphoglycerate_kinase"/>
    <property type="match status" value="1"/>
</dbReference>
<dbReference type="Pfam" id="PF00162">
    <property type="entry name" value="PGK"/>
    <property type="match status" value="1"/>
</dbReference>
<evidence type="ECO:0000256" key="9">
    <source>
        <dbReference type="ARBA" id="ARBA00022777"/>
    </source>
</evidence>
<keyword evidence="10 11" id="KW-0067">ATP-binding</keyword>
<dbReference type="Gene3D" id="3.40.50.1260">
    <property type="entry name" value="Phosphoglycerate kinase, N-terminal domain"/>
    <property type="match status" value="2"/>
</dbReference>
<dbReference type="GO" id="GO:0043531">
    <property type="term" value="F:ADP binding"/>
    <property type="evidence" value="ECO:0007669"/>
    <property type="project" value="TreeGrafter"/>
</dbReference>
<keyword evidence="11" id="KW-0963">Cytoplasm</keyword>
<evidence type="ECO:0000313" key="15">
    <source>
        <dbReference type="EMBL" id="RCK81021.1"/>
    </source>
</evidence>
<feature type="binding site" evidence="11">
    <location>
        <position position="37"/>
    </location>
    <ligand>
        <name>substrate</name>
    </ligand>
</feature>
<evidence type="ECO:0000256" key="6">
    <source>
        <dbReference type="ARBA" id="ARBA00016471"/>
    </source>
</evidence>
<organism evidence="15 16">
    <name type="scientific">Candidatus Ozemobacter sibiricus</name>
    <dbReference type="NCBI Taxonomy" id="2268124"/>
    <lineage>
        <taxon>Bacteria</taxon>
        <taxon>Candidatus Ozemobacteria</taxon>
        <taxon>Candidatus Ozemobacterales</taxon>
        <taxon>Candidatus Ozemobacteraceae</taxon>
        <taxon>Candidatus Ozemobacter</taxon>
    </lineage>
</organism>
<dbReference type="GO" id="GO:0005524">
    <property type="term" value="F:ATP binding"/>
    <property type="evidence" value="ECO:0007669"/>
    <property type="project" value="UniProtKB-KW"/>
</dbReference>
<comment type="catalytic activity">
    <reaction evidence="1 11 14">
        <text>(2R)-3-phosphoglycerate + ATP = (2R)-3-phospho-glyceroyl phosphate + ADP</text>
        <dbReference type="Rhea" id="RHEA:14801"/>
        <dbReference type="ChEBI" id="CHEBI:30616"/>
        <dbReference type="ChEBI" id="CHEBI:57604"/>
        <dbReference type="ChEBI" id="CHEBI:58272"/>
        <dbReference type="ChEBI" id="CHEBI:456216"/>
        <dbReference type="EC" id="2.7.2.3"/>
    </reaction>
</comment>
<evidence type="ECO:0000313" key="16">
    <source>
        <dbReference type="Proteomes" id="UP000252355"/>
    </source>
</evidence>
<dbReference type="UniPathway" id="UPA00109">
    <property type="reaction ID" value="UER00185"/>
</dbReference>
<dbReference type="InterPro" id="IPR036043">
    <property type="entry name" value="Phosphoglycerate_kinase_sf"/>
</dbReference>
<evidence type="ECO:0000256" key="10">
    <source>
        <dbReference type="ARBA" id="ARBA00022840"/>
    </source>
</evidence>
<dbReference type="Proteomes" id="UP000252355">
    <property type="component" value="Unassembled WGS sequence"/>
</dbReference>
<dbReference type="FunFam" id="3.40.50.1260:FF:000006">
    <property type="entry name" value="Phosphoglycerate kinase"/>
    <property type="match status" value="1"/>
</dbReference>
<dbReference type="InterPro" id="IPR015911">
    <property type="entry name" value="Phosphoglycerate_kinase_CS"/>
</dbReference>
<sequence>MFRTIRDIQFKGKRVLVRVDFNVPLDKTTGAITDDTRIRGAIPTLKHILDQGGRLIVMSHLGKAKGTPDPKYSLKPVHQRLQELLGRPVTFAPDCIGEEVAKLARNLKDGEVLLLENLRFHAGEEKNDPAFAKALASLGDIYVSDAFGTAHRAHASTAGIADTLPAYAGFLMEKEITYLNKVTQNPERPMVAIMGGAKVSDKILVIENLLGKVDTLLIGGGMAFTFLKAMGHQIGKSLCETDRLEVAKKILDQAKASGKNLVLPVDVVTAPEIKPGVATKTVDITAMPADEMGLDIGPKTVAKFTAELQKAKTVLWNGPMGVFETKPFDAGTRKIAECLAGLKAVTVVGGGDSVAAIEQMGAADKVSHVSTGGGACLEFLEGKTLPGIEIFSRDIKNMVGGA</sequence>
<feature type="binding site" evidence="11">
    <location>
        <position position="119"/>
    </location>
    <ligand>
        <name>substrate</name>
    </ligand>
</feature>
<accession>A0A367ZUK7</accession>
<feature type="binding site" evidence="11 13">
    <location>
        <begin position="350"/>
        <end position="353"/>
    </location>
    <ligand>
        <name>ATP</name>
        <dbReference type="ChEBI" id="CHEBI:30616"/>
    </ligand>
</feature>
<dbReference type="EMBL" id="QOQW01000003">
    <property type="protein sequence ID" value="RCK81021.1"/>
    <property type="molecule type" value="Genomic_DNA"/>
</dbReference>